<name>A0A2P7YPX2_9PEZI</name>
<organism evidence="11 12">
    <name type="scientific">Elsinoe australis</name>
    <dbReference type="NCBI Taxonomy" id="40998"/>
    <lineage>
        <taxon>Eukaryota</taxon>
        <taxon>Fungi</taxon>
        <taxon>Dikarya</taxon>
        <taxon>Ascomycota</taxon>
        <taxon>Pezizomycotina</taxon>
        <taxon>Dothideomycetes</taxon>
        <taxon>Dothideomycetidae</taxon>
        <taxon>Myriangiales</taxon>
        <taxon>Elsinoaceae</taxon>
        <taxon>Elsinoe</taxon>
    </lineage>
</organism>
<evidence type="ECO:0000256" key="2">
    <source>
        <dbReference type="ARBA" id="ARBA00005641"/>
    </source>
</evidence>
<comment type="subcellular location">
    <subcellularLocation>
        <location evidence="1">Secreted</location>
    </subcellularLocation>
</comment>
<dbReference type="GO" id="GO:0005576">
    <property type="term" value="C:extracellular region"/>
    <property type="evidence" value="ECO:0007669"/>
    <property type="project" value="UniProtKB-SubCell"/>
</dbReference>
<proteinExistence type="inferred from homology"/>
<evidence type="ECO:0000256" key="9">
    <source>
        <dbReference type="ARBA" id="ARBA00038929"/>
    </source>
</evidence>
<dbReference type="InterPro" id="IPR001547">
    <property type="entry name" value="Glyco_hydro_5"/>
</dbReference>
<evidence type="ECO:0000313" key="11">
    <source>
        <dbReference type="EMBL" id="PSK38018.1"/>
    </source>
</evidence>
<evidence type="ECO:0000256" key="4">
    <source>
        <dbReference type="ARBA" id="ARBA00022729"/>
    </source>
</evidence>
<dbReference type="GO" id="GO:0005506">
    <property type="term" value="F:iron ion binding"/>
    <property type="evidence" value="ECO:0007669"/>
    <property type="project" value="InterPro"/>
</dbReference>
<evidence type="ECO:0000256" key="8">
    <source>
        <dbReference type="ARBA" id="ARBA00036824"/>
    </source>
</evidence>
<comment type="catalytic activity">
    <reaction evidence="8">
        <text>Successive hydrolysis of beta-D-glucose units from the non-reducing ends of (1-&gt;3)-beta-D-glucans, releasing alpha-glucose.</text>
        <dbReference type="EC" id="3.2.1.58"/>
    </reaction>
</comment>
<dbReference type="GO" id="GO:0016705">
    <property type="term" value="F:oxidoreductase activity, acting on paired donors, with incorporation or reduction of molecular oxygen"/>
    <property type="evidence" value="ECO:0007669"/>
    <property type="project" value="InterPro"/>
</dbReference>
<evidence type="ECO:0000256" key="7">
    <source>
        <dbReference type="ARBA" id="ARBA00023316"/>
    </source>
</evidence>
<keyword evidence="6" id="KW-0326">Glycosidase</keyword>
<dbReference type="GO" id="GO:0004497">
    <property type="term" value="F:monooxygenase activity"/>
    <property type="evidence" value="ECO:0007669"/>
    <property type="project" value="InterPro"/>
</dbReference>
<dbReference type="AlphaFoldDB" id="A0A2P7YPX2"/>
<dbReference type="PRINTS" id="PR00463">
    <property type="entry name" value="EP450I"/>
</dbReference>
<keyword evidence="12" id="KW-1185">Reference proteome</keyword>
<dbReference type="STRING" id="40998.A0A2P7YPX2"/>
<evidence type="ECO:0000256" key="3">
    <source>
        <dbReference type="ARBA" id="ARBA00022525"/>
    </source>
</evidence>
<dbReference type="OrthoDB" id="1887033at2759"/>
<evidence type="ECO:0000256" key="6">
    <source>
        <dbReference type="ARBA" id="ARBA00023295"/>
    </source>
</evidence>
<dbReference type="GO" id="GO:0071555">
    <property type="term" value="P:cell wall organization"/>
    <property type="evidence" value="ECO:0007669"/>
    <property type="project" value="UniProtKB-KW"/>
</dbReference>
<gene>
    <name evidence="11" type="ORF">B9Z65_1209</name>
</gene>
<dbReference type="InterPro" id="IPR050386">
    <property type="entry name" value="Glycosyl_hydrolase_5"/>
</dbReference>
<dbReference type="InterPro" id="IPR036396">
    <property type="entry name" value="Cyt_P450_sf"/>
</dbReference>
<comment type="caution">
    <text evidence="11">The sequence shown here is derived from an EMBL/GenBank/DDBJ whole genome shotgun (WGS) entry which is preliminary data.</text>
</comment>
<dbReference type="GO" id="GO:0009986">
    <property type="term" value="C:cell surface"/>
    <property type="evidence" value="ECO:0007669"/>
    <property type="project" value="TreeGrafter"/>
</dbReference>
<dbReference type="EMBL" id="NHZQ01000404">
    <property type="protein sequence ID" value="PSK38018.1"/>
    <property type="molecule type" value="Genomic_DNA"/>
</dbReference>
<keyword evidence="7" id="KW-0961">Cell wall biogenesis/degradation</keyword>
<dbReference type="SUPFAM" id="SSF48264">
    <property type="entry name" value="Cytochrome P450"/>
    <property type="match status" value="1"/>
</dbReference>
<dbReference type="InterPro" id="IPR001128">
    <property type="entry name" value="Cyt_P450"/>
</dbReference>
<sequence>MFSWLRCYAFDVIGMITFSHRLGFLDHGRDETGFMNALDEINPLSAFMGVFPSFWPVFVRVGKIFGASGPKGLQSILDYVDARIAQVQRSSIAKSESDPLDFIERLSSAKTASTHDMRLAANADMLAGSDTTTISLTAILYHVLKNPAVLSKLQHELDEAVKDGRMSSPITFKEAQALPYLQAVIKEGLRVHPATGFTMPRVVPAGGAVFAGQFLPEGSVVGANPWVIHANQSIWGADARTYNPDRWLAGKESVPAETFFMSKAASRTKTRLYHFIMLLSTLIKTGILCLLPCLSITVSAADYVKWTTFKPKAVNLGGWLVQESTIDTSFWAQYSGGAPDEWGLCINLGNQCGPVLTKRYASWIKTADIDILAASGINTLRIPTTYAAWVKVPGSQLYSGNQVDFLKTIANYAISKYGMHIIIDIHSLPGGVNGMAFGEREGAFGWFNNATALQYSYKAVDAAIAFIQNSGSPQSYTLEPLNEPVDNRNIMFFGTPLALSGNGAAWVVQYIKGVLQRVKAVNPNIPVAIQDGFKGEAYFAPQFDAASNLVFDIHNYYFAGRGANSDNVTSLICADAKASPGDKEFPVFVGEWSIQTELNNRFANRKKNLQTGLCAFNKYTQGSAYWTAKFFGNATVDGEGTQADYWNYQTFIKLGYTQGVPKTCCT</sequence>
<dbReference type="InterPro" id="IPR002401">
    <property type="entry name" value="Cyt_P450_E_grp-I"/>
</dbReference>
<dbReference type="InterPro" id="IPR017853">
    <property type="entry name" value="GH"/>
</dbReference>
<dbReference type="SUPFAM" id="SSF51445">
    <property type="entry name" value="(Trans)glycosidases"/>
    <property type="match status" value="1"/>
</dbReference>
<dbReference type="Pfam" id="PF00067">
    <property type="entry name" value="p450"/>
    <property type="match status" value="1"/>
</dbReference>
<comment type="similarity">
    <text evidence="2">Belongs to the glycosyl hydrolase 5 (cellulase A) family.</text>
</comment>
<dbReference type="Pfam" id="PF00150">
    <property type="entry name" value="Cellulase"/>
    <property type="match status" value="1"/>
</dbReference>
<accession>A0A2P7YPX2</accession>
<dbReference type="Gene3D" id="1.10.630.10">
    <property type="entry name" value="Cytochrome P450"/>
    <property type="match status" value="1"/>
</dbReference>
<evidence type="ECO:0000313" key="12">
    <source>
        <dbReference type="Proteomes" id="UP000243723"/>
    </source>
</evidence>
<dbReference type="EC" id="3.2.1.58" evidence="9"/>
<feature type="domain" description="Glycoside hydrolase family 5" evidence="10">
    <location>
        <begin position="364"/>
        <end position="629"/>
    </location>
</feature>
<protein>
    <recommendedName>
        <fullName evidence="9">glucan 1,3-beta-glucosidase</fullName>
        <ecNumber evidence="9">3.2.1.58</ecNumber>
    </recommendedName>
</protein>
<dbReference type="GO" id="GO:0020037">
    <property type="term" value="F:heme binding"/>
    <property type="evidence" value="ECO:0007669"/>
    <property type="project" value="InterPro"/>
</dbReference>
<reference evidence="11 12" key="1">
    <citation type="submission" date="2017-05" db="EMBL/GenBank/DDBJ databases">
        <title>Draft genome sequence of Elsinoe australis.</title>
        <authorList>
            <person name="Cheng Q."/>
        </authorList>
    </citation>
    <scope>NUCLEOTIDE SEQUENCE [LARGE SCALE GENOMIC DNA]</scope>
    <source>
        <strain evidence="11 12">NL1</strain>
    </source>
</reference>
<dbReference type="Proteomes" id="UP000243723">
    <property type="component" value="Unassembled WGS sequence"/>
</dbReference>
<dbReference type="PANTHER" id="PTHR31297">
    <property type="entry name" value="GLUCAN ENDO-1,6-BETA-GLUCOSIDASE B"/>
    <property type="match status" value="1"/>
</dbReference>
<dbReference type="GO" id="GO:0009251">
    <property type="term" value="P:glucan catabolic process"/>
    <property type="evidence" value="ECO:0007669"/>
    <property type="project" value="TreeGrafter"/>
</dbReference>
<evidence type="ECO:0000256" key="1">
    <source>
        <dbReference type="ARBA" id="ARBA00004613"/>
    </source>
</evidence>
<dbReference type="PANTHER" id="PTHR31297:SF1">
    <property type="entry name" value="GLUCAN 1,3-BETA-GLUCOSIDASE I_II-RELATED"/>
    <property type="match status" value="1"/>
</dbReference>
<dbReference type="GO" id="GO:0004338">
    <property type="term" value="F:glucan exo-1,3-beta-glucosidase activity"/>
    <property type="evidence" value="ECO:0007669"/>
    <property type="project" value="UniProtKB-EC"/>
</dbReference>
<keyword evidence="4" id="KW-0732">Signal</keyword>
<evidence type="ECO:0000259" key="10">
    <source>
        <dbReference type="Pfam" id="PF00150"/>
    </source>
</evidence>
<keyword evidence="5" id="KW-0378">Hydrolase</keyword>
<dbReference type="Gene3D" id="3.20.20.80">
    <property type="entry name" value="Glycosidases"/>
    <property type="match status" value="1"/>
</dbReference>
<evidence type="ECO:0000256" key="5">
    <source>
        <dbReference type="ARBA" id="ARBA00022801"/>
    </source>
</evidence>
<keyword evidence="3" id="KW-0964">Secreted</keyword>